<dbReference type="AlphaFoldDB" id="A0AAV7KDV7"/>
<dbReference type="Proteomes" id="UP001165289">
    <property type="component" value="Unassembled WGS sequence"/>
</dbReference>
<dbReference type="EMBL" id="JAKMXF010000055">
    <property type="protein sequence ID" value="KAI6659542.1"/>
    <property type="molecule type" value="Genomic_DNA"/>
</dbReference>
<evidence type="ECO:0000259" key="1">
    <source>
        <dbReference type="PROSITE" id="PS50822"/>
    </source>
</evidence>
<evidence type="ECO:0000313" key="2">
    <source>
        <dbReference type="EMBL" id="KAI6659542.1"/>
    </source>
</evidence>
<dbReference type="PROSITE" id="PS50822">
    <property type="entry name" value="PIWI"/>
    <property type="match status" value="1"/>
</dbReference>
<dbReference type="InterPro" id="IPR036397">
    <property type="entry name" value="RNaseH_sf"/>
</dbReference>
<dbReference type="InterPro" id="IPR003165">
    <property type="entry name" value="Piwi"/>
</dbReference>
<keyword evidence="3" id="KW-1185">Reference proteome</keyword>
<evidence type="ECO:0000313" key="3">
    <source>
        <dbReference type="Proteomes" id="UP001165289"/>
    </source>
</evidence>
<dbReference type="PANTHER" id="PTHR22891">
    <property type="entry name" value="EUKARYOTIC TRANSLATION INITIATION FACTOR 2C"/>
    <property type="match status" value="1"/>
</dbReference>
<name>A0AAV7KDV7_9METZ</name>
<accession>A0AAV7KDV7</accession>
<sequence>MANTLQIPQSDSVAWKLLNASLNNLMSQQESSNSDKKAKRKSFALFRRKNDAVLNQELRAVREACSELEADYKPGITFVTVQKRHHTHLFC</sequence>
<dbReference type="GO" id="GO:0003676">
    <property type="term" value="F:nucleic acid binding"/>
    <property type="evidence" value="ECO:0007669"/>
    <property type="project" value="InterPro"/>
</dbReference>
<dbReference type="Pfam" id="PF02171">
    <property type="entry name" value="Piwi"/>
    <property type="match status" value="1"/>
</dbReference>
<organism evidence="2 3">
    <name type="scientific">Oopsacas minuta</name>
    <dbReference type="NCBI Taxonomy" id="111878"/>
    <lineage>
        <taxon>Eukaryota</taxon>
        <taxon>Metazoa</taxon>
        <taxon>Porifera</taxon>
        <taxon>Hexactinellida</taxon>
        <taxon>Hexasterophora</taxon>
        <taxon>Lyssacinosida</taxon>
        <taxon>Leucopsacidae</taxon>
        <taxon>Oopsacas</taxon>
    </lineage>
</organism>
<comment type="caution">
    <text evidence="2">The sequence shown here is derived from an EMBL/GenBank/DDBJ whole genome shotgun (WGS) entry which is preliminary data.</text>
</comment>
<dbReference type="Gene3D" id="3.30.420.10">
    <property type="entry name" value="Ribonuclease H-like superfamily/Ribonuclease H"/>
    <property type="match status" value="1"/>
</dbReference>
<proteinExistence type="predicted"/>
<feature type="domain" description="Piwi" evidence="1">
    <location>
        <begin position="53"/>
        <end position="91"/>
    </location>
</feature>
<gene>
    <name evidence="2" type="ORF">LOD99_14466</name>
</gene>
<reference evidence="2 3" key="1">
    <citation type="journal article" date="2023" name="BMC Biol.">
        <title>The compact genome of the sponge Oopsacas minuta (Hexactinellida) is lacking key metazoan core genes.</title>
        <authorList>
            <person name="Santini S."/>
            <person name="Schenkelaars Q."/>
            <person name="Jourda C."/>
            <person name="Duchesne M."/>
            <person name="Belahbib H."/>
            <person name="Rocher C."/>
            <person name="Selva M."/>
            <person name="Riesgo A."/>
            <person name="Vervoort M."/>
            <person name="Leys S.P."/>
            <person name="Kodjabachian L."/>
            <person name="Le Bivic A."/>
            <person name="Borchiellini C."/>
            <person name="Claverie J.M."/>
            <person name="Renard E."/>
        </authorList>
    </citation>
    <scope>NUCLEOTIDE SEQUENCE [LARGE SCALE GENOMIC DNA]</scope>
    <source>
        <strain evidence="2">SPO-2</strain>
    </source>
</reference>
<dbReference type="InterPro" id="IPR012337">
    <property type="entry name" value="RNaseH-like_sf"/>
</dbReference>
<protein>
    <recommendedName>
        <fullName evidence="1">Piwi domain-containing protein</fullName>
    </recommendedName>
</protein>
<dbReference type="SUPFAM" id="SSF53098">
    <property type="entry name" value="Ribonuclease H-like"/>
    <property type="match status" value="1"/>
</dbReference>